<dbReference type="RefSeq" id="WP_194739413.1">
    <property type="nucleotide sequence ID" value="NZ_JADKYY010000007.1"/>
</dbReference>
<organism evidence="1 2">
    <name type="scientific">Planobacterium oryzisoli</name>
    <dbReference type="NCBI Taxonomy" id="2771435"/>
    <lineage>
        <taxon>Bacteria</taxon>
        <taxon>Pseudomonadati</taxon>
        <taxon>Bacteroidota</taxon>
        <taxon>Flavobacteriia</taxon>
        <taxon>Flavobacteriales</taxon>
        <taxon>Weeksellaceae</taxon>
        <taxon>Chryseobacterium group</taxon>
        <taxon>Chryseobacterium</taxon>
    </lineage>
</organism>
<sequence length="313" mass="35355">MHIVDDILQQHFSECQLLISELQGIDNAESLISHKFKVERLVECVAVLKTLSENKNRFLGAGTEEFTSIEEVQDKEEDPVELADDKTSYELPTESRFEFARSQEVSSEETTEVNSGLDTNNEDVTVAETTLEAAIPSEWDRDSLHAQELAAQEENFAIIEESPALEAALADGDDATQEHQTTEAHLKAHQEKKLKLAHIKALKSVPSLFDPLQTTEEVSVAQSSPEGNTYKVEVPNKVQRSAFKLDLNDRIAFTKILFDGSQSSLNEAVSKLNTFQTLEEAKEYLSELYYELDWGKSDEYAQRLWSLVENKFY</sequence>
<evidence type="ECO:0000313" key="1">
    <source>
        <dbReference type="EMBL" id="MBF5027485.1"/>
    </source>
</evidence>
<reference evidence="1" key="1">
    <citation type="submission" date="2020-11" db="EMBL/GenBank/DDBJ databases">
        <title>Genome seq and assembly of Planobacterium sp.</title>
        <authorList>
            <person name="Chhetri G."/>
        </authorList>
    </citation>
    <scope>NUCLEOTIDE SEQUENCE</scope>
    <source>
        <strain evidence="1">GCR5</strain>
    </source>
</reference>
<proteinExistence type="predicted"/>
<keyword evidence="2" id="KW-1185">Reference proteome</keyword>
<dbReference type="AlphaFoldDB" id="A0A931E699"/>
<dbReference type="Proteomes" id="UP000694480">
    <property type="component" value="Unassembled WGS sequence"/>
</dbReference>
<comment type="caution">
    <text evidence="1">The sequence shown here is derived from an EMBL/GenBank/DDBJ whole genome shotgun (WGS) entry which is preliminary data.</text>
</comment>
<dbReference type="EMBL" id="JADKYY010000007">
    <property type="protein sequence ID" value="MBF5027485.1"/>
    <property type="molecule type" value="Genomic_DNA"/>
</dbReference>
<accession>A0A931E699</accession>
<evidence type="ECO:0000313" key="2">
    <source>
        <dbReference type="Proteomes" id="UP000694480"/>
    </source>
</evidence>
<gene>
    <name evidence="1" type="ORF">IC612_06710</name>
</gene>
<name>A0A931E699_9FLAO</name>
<protein>
    <submittedName>
        <fullName evidence="1">Uncharacterized protein</fullName>
    </submittedName>
</protein>